<dbReference type="EMBL" id="JBBWWQ010000011">
    <property type="protein sequence ID" value="KAK8935637.1"/>
    <property type="molecule type" value="Genomic_DNA"/>
</dbReference>
<dbReference type="AlphaFoldDB" id="A0AAP0BD31"/>
<proteinExistence type="predicted"/>
<comment type="caution">
    <text evidence="2">The sequence shown here is derived from an EMBL/GenBank/DDBJ whole genome shotgun (WGS) entry which is preliminary data.</text>
</comment>
<dbReference type="Pfam" id="PF13966">
    <property type="entry name" value="zf-RVT"/>
    <property type="match status" value="1"/>
</dbReference>
<keyword evidence="3" id="KW-1185">Reference proteome</keyword>
<gene>
    <name evidence="2" type="ORF">KSP39_PZI014136</name>
</gene>
<evidence type="ECO:0000313" key="3">
    <source>
        <dbReference type="Proteomes" id="UP001418222"/>
    </source>
</evidence>
<reference evidence="2 3" key="1">
    <citation type="journal article" date="2022" name="Nat. Plants">
        <title>Genomes of leafy and leafless Platanthera orchids illuminate the evolution of mycoheterotrophy.</title>
        <authorList>
            <person name="Li M.H."/>
            <person name="Liu K.W."/>
            <person name="Li Z."/>
            <person name="Lu H.C."/>
            <person name="Ye Q.L."/>
            <person name="Zhang D."/>
            <person name="Wang J.Y."/>
            <person name="Li Y.F."/>
            <person name="Zhong Z.M."/>
            <person name="Liu X."/>
            <person name="Yu X."/>
            <person name="Liu D.K."/>
            <person name="Tu X.D."/>
            <person name="Liu B."/>
            <person name="Hao Y."/>
            <person name="Liao X.Y."/>
            <person name="Jiang Y.T."/>
            <person name="Sun W.H."/>
            <person name="Chen J."/>
            <person name="Chen Y.Q."/>
            <person name="Ai Y."/>
            <person name="Zhai J.W."/>
            <person name="Wu S.S."/>
            <person name="Zhou Z."/>
            <person name="Hsiao Y.Y."/>
            <person name="Wu W.L."/>
            <person name="Chen Y.Y."/>
            <person name="Lin Y.F."/>
            <person name="Hsu J.L."/>
            <person name="Li C.Y."/>
            <person name="Wang Z.W."/>
            <person name="Zhao X."/>
            <person name="Zhong W.Y."/>
            <person name="Ma X.K."/>
            <person name="Ma L."/>
            <person name="Huang J."/>
            <person name="Chen G.Z."/>
            <person name="Huang M.Z."/>
            <person name="Huang L."/>
            <person name="Peng D.H."/>
            <person name="Luo Y.B."/>
            <person name="Zou S.Q."/>
            <person name="Chen S.P."/>
            <person name="Lan S."/>
            <person name="Tsai W.C."/>
            <person name="Van de Peer Y."/>
            <person name="Liu Z.J."/>
        </authorList>
    </citation>
    <scope>NUCLEOTIDE SEQUENCE [LARGE SCALE GENOMIC DNA]</scope>
    <source>
        <strain evidence="2">Lor287</strain>
    </source>
</reference>
<accession>A0AAP0BD31</accession>
<dbReference type="Proteomes" id="UP001418222">
    <property type="component" value="Unassembled WGS sequence"/>
</dbReference>
<evidence type="ECO:0000313" key="2">
    <source>
        <dbReference type="EMBL" id="KAK8935637.1"/>
    </source>
</evidence>
<feature type="domain" description="Reverse transcriptase zinc-binding" evidence="1">
    <location>
        <begin position="105"/>
        <end position="166"/>
    </location>
</feature>
<sequence length="183" mass="20701">MVGDGTSIATLDANWLGGVSLARWPTFVNVALLPDKVSGLLDSNGVWSRQLLICFGEDLIDLVLRLPRDNLGGTDKLVWAHTEKDAMNSVAFYSSKSHDSSLTGGNLWKLNAQPRMILHAWPAAINLLSMNHWLFRHNMRYNADCLRGCGQDETIHHMLGECKFISKGLTPWHRHYRQQQIFF</sequence>
<organism evidence="2 3">
    <name type="scientific">Platanthera zijinensis</name>
    <dbReference type="NCBI Taxonomy" id="2320716"/>
    <lineage>
        <taxon>Eukaryota</taxon>
        <taxon>Viridiplantae</taxon>
        <taxon>Streptophyta</taxon>
        <taxon>Embryophyta</taxon>
        <taxon>Tracheophyta</taxon>
        <taxon>Spermatophyta</taxon>
        <taxon>Magnoliopsida</taxon>
        <taxon>Liliopsida</taxon>
        <taxon>Asparagales</taxon>
        <taxon>Orchidaceae</taxon>
        <taxon>Orchidoideae</taxon>
        <taxon>Orchideae</taxon>
        <taxon>Orchidinae</taxon>
        <taxon>Platanthera</taxon>
    </lineage>
</organism>
<dbReference type="InterPro" id="IPR026960">
    <property type="entry name" value="RVT-Znf"/>
</dbReference>
<name>A0AAP0BD31_9ASPA</name>
<evidence type="ECO:0000259" key="1">
    <source>
        <dbReference type="Pfam" id="PF13966"/>
    </source>
</evidence>
<protein>
    <recommendedName>
        <fullName evidence="1">Reverse transcriptase zinc-binding domain-containing protein</fullName>
    </recommendedName>
</protein>